<dbReference type="KEGG" id="parq:DSM112329_00989"/>
<evidence type="ECO:0000313" key="1">
    <source>
        <dbReference type="EMBL" id="XAY04159.1"/>
    </source>
</evidence>
<dbReference type="AlphaFoldDB" id="A0AAU7AR64"/>
<accession>A0AAU7AR64</accession>
<dbReference type="Pfam" id="PF15632">
    <property type="entry name" value="ATPgrasp_Ter"/>
    <property type="match status" value="1"/>
</dbReference>
<protein>
    <recommendedName>
        <fullName evidence="2">ATP-grasp domain-containing protein</fullName>
    </recommendedName>
</protein>
<sequence length="335" mass="36174">MRVAPRLTTLPVTTTHTLTGSAPVDALPATWGDSVPAPPSARTRDATLTVWANHATRTLGPCMESVRGRCDRLITSSYLEGHPHLAAGDVGVLEPRDVSGAAYVEWLLEQTAEHGATHLLTWRRHLGRICRAADRFAAQGVQVVAPAVDPDVLEDKWEATRTAERLGVPVALTFLVWTQEEADAARAAITAAGHRVCAKPRTGVGAIGFVVLEPGVPWTPDGRDWLVMELMPGDEWSVDVLADRGAVVDFLVRHKQGAGRHLSQDAEHLAVVLPLIRHFRMNAICNVQLRRRTDGALALLEINARPAAGVGQGIAVGIDLYGGLVDRMARGEYRP</sequence>
<dbReference type="Gene3D" id="3.30.470.20">
    <property type="entry name" value="ATP-grasp fold, B domain"/>
    <property type="match status" value="1"/>
</dbReference>
<dbReference type="RefSeq" id="WP_354700703.1">
    <property type="nucleotide sequence ID" value="NZ_CP114014.1"/>
</dbReference>
<dbReference type="SUPFAM" id="SSF56059">
    <property type="entry name" value="Glutathione synthetase ATP-binding domain-like"/>
    <property type="match status" value="1"/>
</dbReference>
<gene>
    <name evidence="1" type="ORF">DSM112329_00989</name>
</gene>
<evidence type="ECO:0008006" key="2">
    <source>
        <dbReference type="Google" id="ProtNLM"/>
    </source>
</evidence>
<dbReference type="EMBL" id="CP114014">
    <property type="protein sequence ID" value="XAY04159.1"/>
    <property type="molecule type" value="Genomic_DNA"/>
</dbReference>
<reference evidence="1" key="1">
    <citation type="submission" date="2022-12" db="EMBL/GenBank/DDBJ databases">
        <title>Paraconexibacter alkalitolerans sp. nov. and Baekduia alba sp. nov., isolated from soil and emended description of the genera Paraconexibacter (Chun et al., 2020) and Baekduia (An et al., 2020).</title>
        <authorList>
            <person name="Vieira S."/>
            <person name="Huber K.J."/>
            <person name="Geppert A."/>
            <person name="Wolf J."/>
            <person name="Neumann-Schaal M."/>
            <person name="Muesken M."/>
            <person name="Overmann J."/>
        </authorList>
    </citation>
    <scope>NUCLEOTIDE SEQUENCE</scope>
    <source>
        <strain evidence="1">AEG42_29</strain>
    </source>
</reference>
<organism evidence="1">
    <name type="scientific">Paraconexibacter sp. AEG42_29</name>
    <dbReference type="NCBI Taxonomy" id="2997339"/>
    <lineage>
        <taxon>Bacteria</taxon>
        <taxon>Bacillati</taxon>
        <taxon>Actinomycetota</taxon>
        <taxon>Thermoleophilia</taxon>
        <taxon>Solirubrobacterales</taxon>
        <taxon>Paraconexibacteraceae</taxon>
        <taxon>Paraconexibacter</taxon>
    </lineage>
</organism>
<proteinExistence type="predicted"/>
<name>A0AAU7AR64_9ACTN</name>